<keyword evidence="2" id="KW-1185">Reference proteome</keyword>
<sequence length="128" mass="14443">MALPSLRTVEIERMTMETIIKHCTESPITARGQLRGFDVGFVLEVTNCSRFPPFAPDAGEDFNVAGDNYQRDLMGYLREDNVGKDNVVWYQAGSVESSRTFTMIDTFMKYPGDIKRCGASNMIQMKLT</sequence>
<evidence type="ECO:0000313" key="1">
    <source>
        <dbReference type="EMBL" id="CAE5987595.1"/>
    </source>
</evidence>
<organism evidence="1 2">
    <name type="scientific">Arabidopsis arenosa</name>
    <name type="common">Sand rock-cress</name>
    <name type="synonym">Cardaminopsis arenosa</name>
    <dbReference type="NCBI Taxonomy" id="38785"/>
    <lineage>
        <taxon>Eukaryota</taxon>
        <taxon>Viridiplantae</taxon>
        <taxon>Streptophyta</taxon>
        <taxon>Embryophyta</taxon>
        <taxon>Tracheophyta</taxon>
        <taxon>Spermatophyta</taxon>
        <taxon>Magnoliopsida</taxon>
        <taxon>eudicotyledons</taxon>
        <taxon>Gunneridae</taxon>
        <taxon>Pentapetalae</taxon>
        <taxon>rosids</taxon>
        <taxon>malvids</taxon>
        <taxon>Brassicales</taxon>
        <taxon>Brassicaceae</taxon>
        <taxon>Camelineae</taxon>
        <taxon>Arabidopsis</taxon>
    </lineage>
</organism>
<evidence type="ECO:0000313" key="2">
    <source>
        <dbReference type="Proteomes" id="UP000682877"/>
    </source>
</evidence>
<dbReference type="Proteomes" id="UP000682877">
    <property type="component" value="Chromosome 3"/>
</dbReference>
<protein>
    <recommendedName>
        <fullName evidence="3">MPN domain-containing protein</fullName>
    </recommendedName>
</protein>
<gene>
    <name evidence="1" type="ORF">AARE701A_LOCUS8848</name>
</gene>
<dbReference type="EMBL" id="LR999453">
    <property type="protein sequence ID" value="CAE5987595.1"/>
    <property type="molecule type" value="Genomic_DNA"/>
</dbReference>
<name>A0A8S2A5Q7_ARAAE</name>
<proteinExistence type="predicted"/>
<reference evidence="1" key="1">
    <citation type="submission" date="2021-01" db="EMBL/GenBank/DDBJ databases">
        <authorList>
            <person name="Bezrukov I."/>
        </authorList>
    </citation>
    <scope>NUCLEOTIDE SEQUENCE</scope>
</reference>
<accession>A0A8S2A5Q7</accession>
<dbReference type="AlphaFoldDB" id="A0A8S2A5Q7"/>
<evidence type="ECO:0008006" key="3">
    <source>
        <dbReference type="Google" id="ProtNLM"/>
    </source>
</evidence>
<dbReference type="Gene3D" id="3.40.140.10">
    <property type="entry name" value="Cytidine Deaminase, domain 2"/>
    <property type="match status" value="1"/>
</dbReference>